<dbReference type="Gene3D" id="3.20.20.70">
    <property type="entry name" value="Aldolase class I"/>
    <property type="match status" value="1"/>
</dbReference>
<evidence type="ECO:0000259" key="1">
    <source>
        <dbReference type="Pfam" id="PF00724"/>
    </source>
</evidence>
<dbReference type="InterPro" id="IPR013785">
    <property type="entry name" value="Aldolase_TIM"/>
</dbReference>
<accession>A0A918XLR6</accession>
<dbReference type="InterPro" id="IPR045247">
    <property type="entry name" value="Oye-like"/>
</dbReference>
<evidence type="ECO:0000313" key="3">
    <source>
        <dbReference type="Proteomes" id="UP000644693"/>
    </source>
</evidence>
<dbReference type="GO" id="GO:0010181">
    <property type="term" value="F:FMN binding"/>
    <property type="evidence" value="ECO:0007669"/>
    <property type="project" value="InterPro"/>
</dbReference>
<proteinExistence type="predicted"/>
<keyword evidence="3" id="KW-1185">Reference proteome</keyword>
<dbReference type="RefSeq" id="WP_189478530.1">
    <property type="nucleotide sequence ID" value="NZ_BMYM01000003.1"/>
</dbReference>
<feature type="domain" description="NADH:flavin oxidoreductase/NADH oxidase N-terminal" evidence="1">
    <location>
        <begin position="7"/>
        <end position="298"/>
    </location>
</feature>
<dbReference type="GO" id="GO:0016491">
    <property type="term" value="F:oxidoreductase activity"/>
    <property type="evidence" value="ECO:0007669"/>
    <property type="project" value="InterPro"/>
</dbReference>
<dbReference type="PANTHER" id="PTHR22893">
    <property type="entry name" value="NADH OXIDOREDUCTASE-RELATED"/>
    <property type="match status" value="1"/>
</dbReference>
<dbReference type="Proteomes" id="UP000644693">
    <property type="component" value="Unassembled WGS sequence"/>
</dbReference>
<dbReference type="PANTHER" id="PTHR22893:SF55">
    <property type="entry name" value="OXIDOREDUCTASE-RELATED"/>
    <property type="match status" value="1"/>
</dbReference>
<dbReference type="CDD" id="cd04747">
    <property type="entry name" value="OYE_like_5_FMN"/>
    <property type="match status" value="1"/>
</dbReference>
<dbReference type="FunFam" id="3.20.20.70:FF:000262">
    <property type="entry name" value="NADH:flavin oxidoreductase"/>
    <property type="match status" value="1"/>
</dbReference>
<dbReference type="GO" id="GO:0005829">
    <property type="term" value="C:cytosol"/>
    <property type="evidence" value="ECO:0007669"/>
    <property type="project" value="TreeGrafter"/>
</dbReference>
<gene>
    <name evidence="2" type="ORF">GCM10007053_28920</name>
</gene>
<reference evidence="2" key="1">
    <citation type="journal article" date="2014" name="Int. J. Syst. Evol. Microbiol.">
        <title>Complete genome sequence of Corynebacterium casei LMG S-19264T (=DSM 44701T), isolated from a smear-ripened cheese.</title>
        <authorList>
            <consortium name="US DOE Joint Genome Institute (JGI-PGF)"/>
            <person name="Walter F."/>
            <person name="Albersmeier A."/>
            <person name="Kalinowski J."/>
            <person name="Ruckert C."/>
        </authorList>
    </citation>
    <scope>NUCLEOTIDE SEQUENCE</scope>
    <source>
        <strain evidence="2">KCTC 23430</strain>
    </source>
</reference>
<organism evidence="2 3">
    <name type="scientific">Parahalioglobus pacificus</name>
    <dbReference type="NCBI Taxonomy" id="930806"/>
    <lineage>
        <taxon>Bacteria</taxon>
        <taxon>Pseudomonadati</taxon>
        <taxon>Pseudomonadota</taxon>
        <taxon>Gammaproteobacteria</taxon>
        <taxon>Cellvibrionales</taxon>
        <taxon>Halieaceae</taxon>
        <taxon>Parahalioglobus</taxon>
    </lineage>
</organism>
<sequence length="369" mass="40591">MSDNSALFQPFTVGSLTLPNRIVMAPMTRNQSPQNIPTDKTVEYYRRRAEGGCGLIVTEGTCPNHIAASGYPGVPYFWGEDRLAGWKKVVDAVHAEGGKIAPQIWHCGGMRKAGTPPEGDVNGYTPSGMNMPGKVSRHIMTQQDIDDVIKAYAQAAADAKRLGFDALEIHGAHGYLIDQFFWEGTNQRDDAYGGSLEKRSRFAVEVIEASRDAVGPDFPIILRYSQWKQQDYTARLVDNAADLETFLKPLCDAGVDMFHCSTRRFWESEFEGSDLNLAGWTKKLTGKPSITVGSVGLDADFIPAPGEATFKEAETAGLDDLLKRLEADEFDLVAVGRAMIANPDWANKVKGERSDELKAFEKEMLMSLA</sequence>
<evidence type="ECO:0000313" key="2">
    <source>
        <dbReference type="EMBL" id="GHD38391.1"/>
    </source>
</evidence>
<dbReference type="InterPro" id="IPR001155">
    <property type="entry name" value="OxRdtase_FMN_N"/>
</dbReference>
<dbReference type="Pfam" id="PF00724">
    <property type="entry name" value="Oxidored_FMN"/>
    <property type="match status" value="1"/>
</dbReference>
<name>A0A918XLR6_9GAMM</name>
<comment type="caution">
    <text evidence="2">The sequence shown here is derived from an EMBL/GenBank/DDBJ whole genome shotgun (WGS) entry which is preliminary data.</text>
</comment>
<reference evidence="2" key="2">
    <citation type="submission" date="2020-09" db="EMBL/GenBank/DDBJ databases">
        <authorList>
            <person name="Sun Q."/>
            <person name="Kim S."/>
        </authorList>
    </citation>
    <scope>NUCLEOTIDE SEQUENCE</scope>
    <source>
        <strain evidence="2">KCTC 23430</strain>
    </source>
</reference>
<protein>
    <submittedName>
        <fullName evidence="2">12-oxophytodienoate reductase</fullName>
    </submittedName>
</protein>
<dbReference type="AlphaFoldDB" id="A0A918XLR6"/>
<dbReference type="EMBL" id="BMYM01000003">
    <property type="protein sequence ID" value="GHD38391.1"/>
    <property type="molecule type" value="Genomic_DNA"/>
</dbReference>
<dbReference type="SUPFAM" id="SSF51395">
    <property type="entry name" value="FMN-linked oxidoreductases"/>
    <property type="match status" value="1"/>
</dbReference>